<dbReference type="Proteomes" id="UP000305836">
    <property type="component" value="Unassembled WGS sequence"/>
</dbReference>
<evidence type="ECO:0000313" key="4">
    <source>
        <dbReference type="EMBL" id="TKK72842.1"/>
    </source>
</evidence>
<dbReference type="CDD" id="cd04301">
    <property type="entry name" value="NAT_SF"/>
    <property type="match status" value="1"/>
</dbReference>
<dbReference type="Gene3D" id="3.40.630.30">
    <property type="match status" value="1"/>
</dbReference>
<dbReference type="RefSeq" id="WP_137256667.1">
    <property type="nucleotide sequence ID" value="NZ_JBHSPQ010000002.1"/>
</dbReference>
<dbReference type="InterPro" id="IPR000182">
    <property type="entry name" value="GNAT_dom"/>
</dbReference>
<proteinExistence type="predicted"/>
<dbReference type="OrthoDB" id="3692150at2"/>
<dbReference type="SUPFAM" id="SSF55729">
    <property type="entry name" value="Acyl-CoA N-acyltransferases (Nat)"/>
    <property type="match status" value="1"/>
</dbReference>
<gene>
    <name evidence="5" type="ORF">FDA38_26035</name>
    <name evidence="4" type="ORF">FDA38_41595</name>
</gene>
<evidence type="ECO:0000313" key="6">
    <source>
        <dbReference type="Proteomes" id="UP000305836"/>
    </source>
</evidence>
<dbReference type="Pfam" id="PF00583">
    <property type="entry name" value="Acetyltransf_1"/>
    <property type="match status" value="1"/>
</dbReference>
<reference evidence="5 6" key="1">
    <citation type="submission" date="2019-04" db="EMBL/GenBank/DDBJ databases">
        <title>Kribbella sp. NEAU-THZ 27 nov., a novel actinomycete isolated from soil.</title>
        <authorList>
            <person name="Duan L."/>
        </authorList>
    </citation>
    <scope>NUCLEOTIDE SEQUENCE [LARGE SCALE GENOMIC DNA]</scope>
    <source>
        <strain evidence="5">NEAU-THZ 27</strain>
        <strain evidence="6">NEAU-THZ27</strain>
    </source>
</reference>
<organism evidence="5 6">
    <name type="scientific">Kribbella jiaozuonensis</name>
    <dbReference type="NCBI Taxonomy" id="2575441"/>
    <lineage>
        <taxon>Bacteria</taxon>
        <taxon>Bacillati</taxon>
        <taxon>Actinomycetota</taxon>
        <taxon>Actinomycetes</taxon>
        <taxon>Propionibacteriales</taxon>
        <taxon>Kribbellaceae</taxon>
        <taxon>Kribbella</taxon>
    </lineage>
</organism>
<dbReference type="EMBL" id="SZPZ01000008">
    <property type="protein sequence ID" value="TKK72842.1"/>
    <property type="molecule type" value="Genomic_DNA"/>
</dbReference>
<name>A0A4U3LS00_9ACTN</name>
<protein>
    <submittedName>
        <fullName evidence="5">GNAT family N-acetyltransferase</fullName>
    </submittedName>
</protein>
<accession>A0A4U3LS00</accession>
<sequence length="183" mass="20016">MRLGLGEVIDTLDRDAALAIGPELGEIFVAAFGSYGEEPADADRFATEQLPTHADREDFRLVAARLDGRVVGFAYGFTGRRGQWWPDRIAEAVSAELADEWIGGHFEVVELAVHPDAQRNGLGTALMTALMSGLPHEKALLTTYSDDRPAPRLYRRLGWQVLVPDLGWGSALYGLDRGVPVAR</sequence>
<dbReference type="GO" id="GO:0016747">
    <property type="term" value="F:acyltransferase activity, transferring groups other than amino-acyl groups"/>
    <property type="evidence" value="ECO:0007669"/>
    <property type="project" value="InterPro"/>
</dbReference>
<keyword evidence="6" id="KW-1185">Reference proteome</keyword>
<evidence type="ECO:0000256" key="2">
    <source>
        <dbReference type="ARBA" id="ARBA00023315"/>
    </source>
</evidence>
<feature type="domain" description="N-acetyltransferase" evidence="3">
    <location>
        <begin position="11"/>
        <end position="178"/>
    </location>
</feature>
<evidence type="ECO:0000313" key="5">
    <source>
        <dbReference type="EMBL" id="TKK78522.1"/>
    </source>
</evidence>
<dbReference type="AlphaFoldDB" id="A0A4U3LS00"/>
<dbReference type="InterPro" id="IPR016181">
    <property type="entry name" value="Acyl_CoA_acyltransferase"/>
</dbReference>
<comment type="caution">
    <text evidence="5">The sequence shown here is derived from an EMBL/GenBank/DDBJ whole genome shotgun (WGS) entry which is preliminary data.</text>
</comment>
<dbReference type="InterPro" id="IPR050832">
    <property type="entry name" value="Bact_Acetyltransf"/>
</dbReference>
<dbReference type="EMBL" id="SZPZ01000003">
    <property type="protein sequence ID" value="TKK78522.1"/>
    <property type="molecule type" value="Genomic_DNA"/>
</dbReference>
<dbReference type="PANTHER" id="PTHR43877">
    <property type="entry name" value="AMINOALKYLPHOSPHONATE N-ACETYLTRANSFERASE-RELATED-RELATED"/>
    <property type="match status" value="1"/>
</dbReference>
<keyword evidence="1 5" id="KW-0808">Transferase</keyword>
<dbReference type="PROSITE" id="PS51186">
    <property type="entry name" value="GNAT"/>
    <property type="match status" value="1"/>
</dbReference>
<evidence type="ECO:0000259" key="3">
    <source>
        <dbReference type="PROSITE" id="PS51186"/>
    </source>
</evidence>
<keyword evidence="2" id="KW-0012">Acyltransferase</keyword>
<evidence type="ECO:0000256" key="1">
    <source>
        <dbReference type="ARBA" id="ARBA00022679"/>
    </source>
</evidence>